<dbReference type="EMBL" id="ML005817">
    <property type="protein sequence ID" value="RKP17484.1"/>
    <property type="molecule type" value="Genomic_DNA"/>
</dbReference>
<dbReference type="Proteomes" id="UP000281549">
    <property type="component" value="Unassembled WGS sequence"/>
</dbReference>
<evidence type="ECO:0000313" key="1">
    <source>
        <dbReference type="EMBL" id="RKP17484.1"/>
    </source>
</evidence>
<dbReference type="AlphaFoldDB" id="A0A4P9YE79"/>
<reference evidence="2" key="1">
    <citation type="journal article" date="2018" name="Nat. Microbiol.">
        <title>Leveraging single-cell genomics to expand the fungal tree of life.</title>
        <authorList>
            <person name="Ahrendt S.R."/>
            <person name="Quandt C.A."/>
            <person name="Ciobanu D."/>
            <person name="Clum A."/>
            <person name="Salamov A."/>
            <person name="Andreopoulos B."/>
            <person name="Cheng J.F."/>
            <person name="Woyke T."/>
            <person name="Pelin A."/>
            <person name="Henrissat B."/>
            <person name="Reynolds N.K."/>
            <person name="Benny G.L."/>
            <person name="Smith M.E."/>
            <person name="James T.Y."/>
            <person name="Grigoriev I.V."/>
        </authorList>
    </citation>
    <scope>NUCLEOTIDE SEQUENCE [LARGE SCALE GENOMIC DNA]</scope>
    <source>
        <strain evidence="2">CSF55</strain>
    </source>
</reference>
<gene>
    <name evidence="1" type="ORF">ROZALSC1DRAFT_30709</name>
</gene>
<proteinExistence type="predicted"/>
<sequence>MNLPETSRDFFKWLHSLRVNNGAATGSLRLLPNHIVDNNSIDTLRCFSLDFDSKLCNLINPVYKVQHFGKEQIRISDSIVALYPPYLTIKESLSNVLQIKFFFALPRSNIFDIIHSAAIQESKATLKDEKWTVNYHASNVNFIVHDIIQNERNGEVESDNEGTILEIEIESPLLTNTKTVTSSMNSKDNMSSKEQNEEFLICKQMNEVLKRENLNLRLQNEELKQKFKSIGNILKELGIIFEN</sequence>
<protein>
    <submittedName>
        <fullName evidence="1">Uncharacterized protein</fullName>
    </submittedName>
</protein>
<name>A0A4P9YE79_ROZAC</name>
<accession>A0A4P9YE79</accession>
<organism evidence="1 2">
    <name type="scientific">Rozella allomycis (strain CSF55)</name>
    <dbReference type="NCBI Taxonomy" id="988480"/>
    <lineage>
        <taxon>Eukaryota</taxon>
        <taxon>Fungi</taxon>
        <taxon>Fungi incertae sedis</taxon>
        <taxon>Cryptomycota</taxon>
        <taxon>Cryptomycota incertae sedis</taxon>
        <taxon>Rozella</taxon>
    </lineage>
</organism>
<evidence type="ECO:0000313" key="2">
    <source>
        <dbReference type="Proteomes" id="UP000281549"/>
    </source>
</evidence>